<dbReference type="GO" id="GO:0034475">
    <property type="term" value="P:U4 snRNA 3'-end processing"/>
    <property type="evidence" value="ECO:0007669"/>
    <property type="project" value="TreeGrafter"/>
</dbReference>
<evidence type="ECO:0000256" key="10">
    <source>
        <dbReference type="ARBA" id="ARBA00032383"/>
    </source>
</evidence>
<comment type="similarity">
    <text evidence="3">Belongs to the RRP4 family.</text>
</comment>
<evidence type="ECO:0000256" key="11">
    <source>
        <dbReference type="ARBA" id="ARBA00063049"/>
    </source>
</evidence>
<keyword evidence="6" id="KW-0597">Phosphoprotein</keyword>
<dbReference type="SUPFAM" id="SSF54791">
    <property type="entry name" value="Eukaryotic type KH-domain (KH-domain type I)"/>
    <property type="match status" value="1"/>
</dbReference>
<dbReference type="Pfam" id="PF21266">
    <property type="entry name" value="S1_RRP4"/>
    <property type="match status" value="1"/>
</dbReference>
<protein>
    <recommendedName>
        <fullName evidence="12">Exosome complex component RRP4</fullName>
    </recommendedName>
    <alternativeName>
        <fullName evidence="13">Exosome component 2</fullName>
    </alternativeName>
    <alternativeName>
        <fullName evidence="10">Ribosomal RNA-processing protein 4</fullName>
    </alternativeName>
</protein>
<evidence type="ECO:0000256" key="6">
    <source>
        <dbReference type="ARBA" id="ARBA00022553"/>
    </source>
</evidence>
<dbReference type="GO" id="GO:0000177">
    <property type="term" value="C:cytoplasmic exosome (RNase complex)"/>
    <property type="evidence" value="ECO:0007669"/>
    <property type="project" value="TreeGrafter"/>
</dbReference>
<dbReference type="Proteomes" id="UP000230750">
    <property type="component" value="Unassembled WGS sequence"/>
</dbReference>
<sequence>MAEIRRIRIKPPSEKVTEVNRLVTPGDTITSDSDYMRGHGTYFEDTKLLASVAGVVETVNKLIHVNPLKTRYNGEVGDVIIGRIVEVAQNRWKLDTNSRLNSVLMLSSVNLPGGELRRRSAKDELNMRKYLQEGDLVSAEVQSVYGDGSLSLHTRNLKYGKLGQGMLVKVSPMVVKRSKTHMHNLSCGASIISATTDTSGSVPS</sequence>
<dbReference type="PANTHER" id="PTHR21321:SF4">
    <property type="entry name" value="EXOSOME COMPLEX COMPONENT RRP4"/>
    <property type="match status" value="1"/>
</dbReference>
<dbReference type="InterPro" id="IPR026699">
    <property type="entry name" value="Exosome_RNA_bind1/RRP40/RRP4"/>
</dbReference>
<evidence type="ECO:0000256" key="4">
    <source>
        <dbReference type="ARBA" id="ARBA00022490"/>
    </source>
</evidence>
<evidence type="ECO:0000256" key="9">
    <source>
        <dbReference type="ARBA" id="ARBA00023242"/>
    </source>
</evidence>
<reference evidence="16 17" key="1">
    <citation type="journal article" date="2017" name="PLoS Biol.">
        <title>The sea cucumber genome provides insights into morphological evolution and visceral regeneration.</title>
        <authorList>
            <person name="Zhang X."/>
            <person name="Sun L."/>
            <person name="Yuan J."/>
            <person name="Sun Y."/>
            <person name="Gao Y."/>
            <person name="Zhang L."/>
            <person name="Li S."/>
            <person name="Dai H."/>
            <person name="Hamel J.F."/>
            <person name="Liu C."/>
            <person name="Yu Y."/>
            <person name="Liu S."/>
            <person name="Lin W."/>
            <person name="Guo K."/>
            <person name="Jin S."/>
            <person name="Xu P."/>
            <person name="Storey K.B."/>
            <person name="Huan P."/>
            <person name="Zhang T."/>
            <person name="Zhou Y."/>
            <person name="Zhang J."/>
            <person name="Lin C."/>
            <person name="Li X."/>
            <person name="Xing L."/>
            <person name="Huo D."/>
            <person name="Sun M."/>
            <person name="Wang L."/>
            <person name="Mercier A."/>
            <person name="Li F."/>
            <person name="Yang H."/>
            <person name="Xiang J."/>
        </authorList>
    </citation>
    <scope>NUCLEOTIDE SEQUENCE [LARGE SCALE GENOMIC DNA]</scope>
    <source>
        <strain evidence="16">Shaxun</strain>
        <tissue evidence="16">Muscle</tissue>
    </source>
</reference>
<keyword evidence="4" id="KW-0963">Cytoplasm</keyword>
<comment type="subunit">
    <text evidence="11">Component of the RNA exosome core complex (Exo-9), composed of EXOSC1, EXOSC2, EXOSC3, EXOSC4, EXOSC5, EXOSC6, EXOSC7, EXOSC8 and EXOSC9; within the complex interacts with EXOSC4 and EXOSC7. The catalytically inactive RNA exosome core complex (Exo-9) associates with the catalytic subunit EXOSC10/RRP6. Exo-9 may associate with DIS3 to form the nucleolar exosome complex, or DIS3L to form the cytoplasmic exosome complex. Exo-9 is formed by a hexameric base ring consisting of the heterodimers EXOSC4-EXOSC9, EXOSC5-EXOSC8 and EXOSC6-EXOSC7, and a cap ring consisting of EXOSC1, EXOSC2 and EXOSC3. The RNA exosome complex associates with cofactors C1D/RRP47, MPHOSPH6/MPP6 and MTREX/MTR4. Interacts with GTPBP1. Interacts with ZFP36L1 (via N-terminus).</text>
</comment>
<dbReference type="GO" id="GO:0000176">
    <property type="term" value="C:nuclear exosome (RNase complex)"/>
    <property type="evidence" value="ECO:0007669"/>
    <property type="project" value="TreeGrafter"/>
</dbReference>
<dbReference type="STRING" id="307972.A0A2G8LAM2"/>
<evidence type="ECO:0000256" key="12">
    <source>
        <dbReference type="ARBA" id="ARBA00071123"/>
    </source>
</evidence>
<evidence type="ECO:0000259" key="15">
    <source>
        <dbReference type="Pfam" id="PF21266"/>
    </source>
</evidence>
<organism evidence="16 17">
    <name type="scientific">Stichopus japonicus</name>
    <name type="common">Sea cucumber</name>
    <dbReference type="NCBI Taxonomy" id="307972"/>
    <lineage>
        <taxon>Eukaryota</taxon>
        <taxon>Metazoa</taxon>
        <taxon>Echinodermata</taxon>
        <taxon>Eleutherozoa</taxon>
        <taxon>Echinozoa</taxon>
        <taxon>Holothuroidea</taxon>
        <taxon>Aspidochirotacea</taxon>
        <taxon>Aspidochirotida</taxon>
        <taxon>Stichopodidae</taxon>
        <taxon>Apostichopus</taxon>
    </lineage>
</organism>
<keyword evidence="5" id="KW-0698">rRNA processing</keyword>
<dbReference type="SUPFAM" id="SSF50249">
    <property type="entry name" value="Nucleic acid-binding proteins"/>
    <property type="match status" value="1"/>
</dbReference>
<dbReference type="InterPro" id="IPR048565">
    <property type="entry name" value="S1_RRP4"/>
</dbReference>
<dbReference type="GO" id="GO:0071035">
    <property type="term" value="P:nuclear polyadenylation-dependent rRNA catabolic process"/>
    <property type="evidence" value="ECO:0007669"/>
    <property type="project" value="TreeGrafter"/>
</dbReference>
<evidence type="ECO:0000256" key="5">
    <source>
        <dbReference type="ARBA" id="ARBA00022552"/>
    </source>
</evidence>
<dbReference type="GO" id="GO:0000467">
    <property type="term" value="P:exonucleolytic trimming to generate mature 3'-end of 5.8S rRNA from tricistronic rRNA transcript (SSU-rRNA, 5.8S rRNA, LSU-rRNA)"/>
    <property type="evidence" value="ECO:0007669"/>
    <property type="project" value="TreeGrafter"/>
</dbReference>
<dbReference type="SUPFAM" id="SSF110324">
    <property type="entry name" value="Ribosomal L27 protein-like"/>
    <property type="match status" value="1"/>
</dbReference>
<dbReference type="OrthoDB" id="1650at2759"/>
<evidence type="ECO:0000256" key="3">
    <source>
        <dbReference type="ARBA" id="ARBA00009155"/>
    </source>
</evidence>
<feature type="domain" description="Exosome complex component N-terminal" evidence="14">
    <location>
        <begin position="22"/>
        <end position="59"/>
    </location>
</feature>
<evidence type="ECO:0000256" key="1">
    <source>
        <dbReference type="ARBA" id="ARBA00004496"/>
    </source>
</evidence>
<dbReference type="Gene3D" id="2.40.50.100">
    <property type="match status" value="1"/>
</dbReference>
<evidence type="ECO:0000256" key="8">
    <source>
        <dbReference type="ARBA" id="ARBA00022884"/>
    </source>
</evidence>
<dbReference type="Pfam" id="PF14382">
    <property type="entry name" value="ECR1_N"/>
    <property type="match status" value="1"/>
</dbReference>
<evidence type="ECO:0000313" key="17">
    <source>
        <dbReference type="Proteomes" id="UP000230750"/>
    </source>
</evidence>
<dbReference type="InterPro" id="IPR025721">
    <property type="entry name" value="Exosome_cplx_N_dom"/>
</dbReference>
<keyword evidence="7" id="KW-0271">Exosome</keyword>
<keyword evidence="9" id="KW-0539">Nucleus</keyword>
<evidence type="ECO:0000313" key="16">
    <source>
        <dbReference type="EMBL" id="PIK57292.1"/>
    </source>
</evidence>
<accession>A0A2G8LAM2</accession>
<comment type="subcellular location">
    <subcellularLocation>
        <location evidence="1">Cytoplasm</location>
    </subcellularLocation>
    <subcellularLocation>
        <location evidence="2">Nucleus</location>
        <location evidence="2">Nucleolus</location>
    </subcellularLocation>
</comment>
<evidence type="ECO:0000259" key="14">
    <source>
        <dbReference type="Pfam" id="PF14382"/>
    </source>
</evidence>
<keyword evidence="8" id="KW-0694">RNA-binding</keyword>
<dbReference type="InterPro" id="IPR012340">
    <property type="entry name" value="NA-bd_OB-fold"/>
</dbReference>
<dbReference type="GO" id="GO:0071051">
    <property type="term" value="P:poly(A)-dependent snoRNA 3'-end processing"/>
    <property type="evidence" value="ECO:0007669"/>
    <property type="project" value="TreeGrafter"/>
</dbReference>
<gene>
    <name evidence="16" type="ORF">BSL78_05800</name>
</gene>
<proteinExistence type="inferred from homology"/>
<dbReference type="GO" id="GO:0003723">
    <property type="term" value="F:RNA binding"/>
    <property type="evidence" value="ECO:0007669"/>
    <property type="project" value="UniProtKB-KW"/>
</dbReference>
<dbReference type="CDD" id="cd05789">
    <property type="entry name" value="S1_Rrp4"/>
    <property type="match status" value="1"/>
</dbReference>
<dbReference type="FunFam" id="2.40.50.100:FF:000022">
    <property type="entry name" value="Exosome complex component RRP4"/>
    <property type="match status" value="1"/>
</dbReference>
<dbReference type="InterPro" id="IPR036612">
    <property type="entry name" value="KH_dom_type_1_sf"/>
</dbReference>
<dbReference type="GO" id="GO:0005730">
    <property type="term" value="C:nucleolus"/>
    <property type="evidence" value="ECO:0007669"/>
    <property type="project" value="UniProtKB-SubCell"/>
</dbReference>
<dbReference type="EMBL" id="MRZV01000147">
    <property type="protein sequence ID" value="PIK57292.1"/>
    <property type="molecule type" value="Genomic_DNA"/>
</dbReference>
<dbReference type="GO" id="GO:0071034">
    <property type="term" value="P:CUT catabolic process"/>
    <property type="evidence" value="ECO:0007669"/>
    <property type="project" value="TreeGrafter"/>
</dbReference>
<feature type="domain" description="RRP4 S1" evidence="15">
    <location>
        <begin position="71"/>
        <end position="143"/>
    </location>
</feature>
<comment type="caution">
    <text evidence="16">The sequence shown here is derived from an EMBL/GenBank/DDBJ whole genome shotgun (WGS) entry which is preliminary data.</text>
</comment>
<evidence type="ECO:0000256" key="7">
    <source>
        <dbReference type="ARBA" id="ARBA00022835"/>
    </source>
</evidence>
<keyword evidence="17" id="KW-1185">Reference proteome</keyword>
<dbReference type="GO" id="GO:0071038">
    <property type="term" value="P:TRAMP-dependent tRNA surveillance pathway"/>
    <property type="evidence" value="ECO:0007669"/>
    <property type="project" value="TreeGrafter"/>
</dbReference>
<dbReference type="FunFam" id="2.40.50.140:FF:000038">
    <property type="entry name" value="Exosome complex component RRP4"/>
    <property type="match status" value="1"/>
</dbReference>
<dbReference type="PANTHER" id="PTHR21321">
    <property type="entry name" value="PNAS-3 RELATED"/>
    <property type="match status" value="1"/>
</dbReference>
<name>A0A2G8LAM2_STIJA</name>
<dbReference type="AlphaFoldDB" id="A0A2G8LAM2"/>
<evidence type="ECO:0000256" key="2">
    <source>
        <dbReference type="ARBA" id="ARBA00004604"/>
    </source>
</evidence>
<evidence type="ECO:0000256" key="13">
    <source>
        <dbReference type="ARBA" id="ARBA00083627"/>
    </source>
</evidence>
<dbReference type="Gene3D" id="2.40.50.140">
    <property type="entry name" value="Nucleic acid-binding proteins"/>
    <property type="match status" value="1"/>
</dbReference>